<protein>
    <submittedName>
        <fullName evidence="2">Exosortase A-associated hydrolase 1</fullName>
    </submittedName>
</protein>
<dbReference type="RefSeq" id="WP_107957433.1">
    <property type="nucleotide sequence ID" value="NZ_QAOG01000002.1"/>
</dbReference>
<dbReference type="InterPro" id="IPR029058">
    <property type="entry name" value="AB_hydrolase_fold"/>
</dbReference>
<comment type="caution">
    <text evidence="2">The sequence shown here is derived from an EMBL/GenBank/DDBJ whole genome shotgun (WGS) entry which is preliminary data.</text>
</comment>
<gene>
    <name evidence="2" type="ORF">C8J26_1631</name>
</gene>
<keyword evidence="2" id="KW-0378">Hydrolase</keyword>
<organism evidence="2 3">
    <name type="scientific">Sphingomonas aurantiaca</name>
    <dbReference type="NCBI Taxonomy" id="185949"/>
    <lineage>
        <taxon>Bacteria</taxon>
        <taxon>Pseudomonadati</taxon>
        <taxon>Pseudomonadota</taxon>
        <taxon>Alphaproteobacteria</taxon>
        <taxon>Sphingomonadales</taxon>
        <taxon>Sphingomonadaceae</taxon>
        <taxon>Sphingomonas</taxon>
    </lineage>
</organism>
<dbReference type="GO" id="GO:0016787">
    <property type="term" value="F:hydrolase activity"/>
    <property type="evidence" value="ECO:0007669"/>
    <property type="project" value="UniProtKB-KW"/>
</dbReference>
<dbReference type="NCBIfam" id="TIGR03100">
    <property type="entry name" value="hydr1_PEP"/>
    <property type="match status" value="1"/>
</dbReference>
<dbReference type="AlphaFoldDB" id="A0A2T5GPQ8"/>
<evidence type="ECO:0000313" key="3">
    <source>
        <dbReference type="Proteomes" id="UP000244189"/>
    </source>
</evidence>
<dbReference type="SUPFAM" id="SSF53474">
    <property type="entry name" value="alpha/beta-Hydrolases"/>
    <property type="match status" value="1"/>
</dbReference>
<dbReference type="InterPro" id="IPR017531">
    <property type="entry name" value="Hydrolase-1_PEP"/>
</dbReference>
<dbReference type="InterPro" id="IPR000073">
    <property type="entry name" value="AB_hydrolase_1"/>
</dbReference>
<feature type="domain" description="AB hydrolase-1" evidence="1">
    <location>
        <begin position="44"/>
        <end position="246"/>
    </location>
</feature>
<dbReference type="Gene3D" id="3.40.50.1820">
    <property type="entry name" value="alpha/beta hydrolase"/>
    <property type="match status" value="1"/>
</dbReference>
<dbReference type="Proteomes" id="UP000244189">
    <property type="component" value="Unassembled WGS sequence"/>
</dbReference>
<sequence length="268" mass="28063">MRRFVAVACEGETLAATLDEADGTTGLLIVSGGNEIRSGAHRGMADLGQRLAAAGTPVFRYDRRGVGDSTGDNRGFLSAQPDLVAAATAFRSAAPHVTRVVGFGNCDAASTLALFGRSAGIERIILANPWVVEPIDDLPPTAAIRARYGERLRDPATWRRAVSGQVSLTKLFKGLRRVVAAKAEKPAPLATQVLTALGDWREDVAIVLASGDATAIAFAAEYRGAANVTRLDTASHSFAGAENAAALYAVIAAAIAFRHPDESQDPEP</sequence>
<proteinExistence type="predicted"/>
<accession>A0A2T5GPQ8</accession>
<dbReference type="EMBL" id="QAOG01000002">
    <property type="protein sequence ID" value="PTQ61302.1"/>
    <property type="molecule type" value="Genomic_DNA"/>
</dbReference>
<evidence type="ECO:0000313" key="2">
    <source>
        <dbReference type="EMBL" id="PTQ61302.1"/>
    </source>
</evidence>
<name>A0A2T5GPQ8_9SPHN</name>
<evidence type="ECO:0000259" key="1">
    <source>
        <dbReference type="Pfam" id="PF12697"/>
    </source>
</evidence>
<reference evidence="2 3" key="1">
    <citation type="submission" date="2018-04" db="EMBL/GenBank/DDBJ databases">
        <title>Genomic Encyclopedia of Type Strains, Phase III (KMG-III): the genomes of soil and plant-associated and newly described type strains.</title>
        <authorList>
            <person name="Whitman W."/>
        </authorList>
    </citation>
    <scope>NUCLEOTIDE SEQUENCE [LARGE SCALE GENOMIC DNA]</scope>
    <source>
        <strain evidence="2 3">MA101b</strain>
    </source>
</reference>
<dbReference type="Pfam" id="PF12697">
    <property type="entry name" value="Abhydrolase_6"/>
    <property type="match status" value="1"/>
</dbReference>
<keyword evidence="3" id="KW-1185">Reference proteome</keyword>